<evidence type="ECO:0000313" key="1">
    <source>
        <dbReference type="EMBL" id="CAE8593276.1"/>
    </source>
</evidence>
<dbReference type="Proteomes" id="UP000654075">
    <property type="component" value="Unassembled WGS sequence"/>
</dbReference>
<dbReference type="EMBL" id="CAJNNV010006230">
    <property type="protein sequence ID" value="CAE8593276.1"/>
    <property type="molecule type" value="Genomic_DNA"/>
</dbReference>
<sequence>MVGPEVRKHRATVPYVVFQSKPSAALANCRDLAWSSQLCLLPWCRLRAGLLVWSAKAGKISAARFQDCVFCGQTVRNSPVHCVGRCAHWKDLRDEFLVGVGLGLSAEASADCLTTTLLHCQPGQSGFLVALKWADAVDVAAAVLAPKRHVY</sequence>
<reference evidence="1" key="1">
    <citation type="submission" date="2021-02" db="EMBL/GenBank/DDBJ databases">
        <authorList>
            <person name="Dougan E. K."/>
            <person name="Rhodes N."/>
            <person name="Thang M."/>
            <person name="Chan C."/>
        </authorList>
    </citation>
    <scope>NUCLEOTIDE SEQUENCE</scope>
</reference>
<organism evidence="1 2">
    <name type="scientific">Polarella glacialis</name>
    <name type="common">Dinoflagellate</name>
    <dbReference type="NCBI Taxonomy" id="89957"/>
    <lineage>
        <taxon>Eukaryota</taxon>
        <taxon>Sar</taxon>
        <taxon>Alveolata</taxon>
        <taxon>Dinophyceae</taxon>
        <taxon>Suessiales</taxon>
        <taxon>Suessiaceae</taxon>
        <taxon>Polarella</taxon>
    </lineage>
</organism>
<comment type="caution">
    <text evidence="1">The sequence shown here is derived from an EMBL/GenBank/DDBJ whole genome shotgun (WGS) entry which is preliminary data.</text>
</comment>
<evidence type="ECO:0000313" key="2">
    <source>
        <dbReference type="Proteomes" id="UP000654075"/>
    </source>
</evidence>
<proteinExistence type="predicted"/>
<accession>A0A813E0F9</accession>
<gene>
    <name evidence="1" type="ORF">PGLA1383_LOCUS11874</name>
</gene>
<keyword evidence="2" id="KW-1185">Reference proteome</keyword>
<dbReference type="AlphaFoldDB" id="A0A813E0F9"/>
<name>A0A813E0F9_POLGL</name>
<protein>
    <submittedName>
        <fullName evidence="1">Uncharacterized protein</fullName>
    </submittedName>
</protein>